<keyword evidence="11" id="KW-1185">Reference proteome</keyword>
<dbReference type="CDD" id="cd11058">
    <property type="entry name" value="CYP60B-like"/>
    <property type="match status" value="1"/>
</dbReference>
<evidence type="ECO:0000256" key="2">
    <source>
        <dbReference type="ARBA" id="ARBA00010617"/>
    </source>
</evidence>
<dbReference type="PROSITE" id="PS00086">
    <property type="entry name" value="CYTOCHROME_P450"/>
    <property type="match status" value="1"/>
</dbReference>
<dbReference type="GO" id="GO:0004497">
    <property type="term" value="F:monooxygenase activity"/>
    <property type="evidence" value="ECO:0007669"/>
    <property type="project" value="UniProtKB-KW"/>
</dbReference>
<dbReference type="InterPro" id="IPR017972">
    <property type="entry name" value="Cyt_P450_CS"/>
</dbReference>
<dbReference type="SUPFAM" id="SSF48264">
    <property type="entry name" value="Cytochrome P450"/>
    <property type="match status" value="1"/>
</dbReference>
<dbReference type="EMBL" id="ML994161">
    <property type="protein sequence ID" value="KAF2198224.1"/>
    <property type="molecule type" value="Genomic_DNA"/>
</dbReference>
<evidence type="ECO:0000256" key="1">
    <source>
        <dbReference type="ARBA" id="ARBA00001971"/>
    </source>
</evidence>
<dbReference type="PRINTS" id="PR00463">
    <property type="entry name" value="EP450I"/>
</dbReference>
<keyword evidence="4 8" id="KW-0479">Metal-binding</keyword>
<evidence type="ECO:0000256" key="6">
    <source>
        <dbReference type="ARBA" id="ARBA00023004"/>
    </source>
</evidence>
<organism evidence="10 11">
    <name type="scientific">Delitschia confertaspora ATCC 74209</name>
    <dbReference type="NCBI Taxonomy" id="1513339"/>
    <lineage>
        <taxon>Eukaryota</taxon>
        <taxon>Fungi</taxon>
        <taxon>Dikarya</taxon>
        <taxon>Ascomycota</taxon>
        <taxon>Pezizomycotina</taxon>
        <taxon>Dothideomycetes</taxon>
        <taxon>Pleosporomycetidae</taxon>
        <taxon>Pleosporales</taxon>
        <taxon>Delitschiaceae</taxon>
        <taxon>Delitschia</taxon>
    </lineage>
</organism>
<comment type="cofactor">
    <cofactor evidence="1 8">
        <name>heme</name>
        <dbReference type="ChEBI" id="CHEBI:30413"/>
    </cofactor>
</comment>
<dbReference type="PANTHER" id="PTHR24305">
    <property type="entry name" value="CYTOCHROME P450"/>
    <property type="match status" value="1"/>
</dbReference>
<evidence type="ECO:0000313" key="10">
    <source>
        <dbReference type="EMBL" id="KAF2198224.1"/>
    </source>
</evidence>
<evidence type="ECO:0000256" key="3">
    <source>
        <dbReference type="ARBA" id="ARBA00022617"/>
    </source>
</evidence>
<reference evidence="10" key="1">
    <citation type="journal article" date="2020" name="Stud. Mycol.">
        <title>101 Dothideomycetes genomes: a test case for predicting lifestyles and emergence of pathogens.</title>
        <authorList>
            <person name="Haridas S."/>
            <person name="Albert R."/>
            <person name="Binder M."/>
            <person name="Bloem J."/>
            <person name="Labutti K."/>
            <person name="Salamov A."/>
            <person name="Andreopoulos B."/>
            <person name="Baker S."/>
            <person name="Barry K."/>
            <person name="Bills G."/>
            <person name="Bluhm B."/>
            <person name="Cannon C."/>
            <person name="Castanera R."/>
            <person name="Culley D."/>
            <person name="Daum C."/>
            <person name="Ezra D."/>
            <person name="Gonzalez J."/>
            <person name="Henrissat B."/>
            <person name="Kuo A."/>
            <person name="Liang C."/>
            <person name="Lipzen A."/>
            <person name="Lutzoni F."/>
            <person name="Magnuson J."/>
            <person name="Mondo S."/>
            <person name="Nolan M."/>
            <person name="Ohm R."/>
            <person name="Pangilinan J."/>
            <person name="Park H.-J."/>
            <person name="Ramirez L."/>
            <person name="Alfaro M."/>
            <person name="Sun H."/>
            <person name="Tritt A."/>
            <person name="Yoshinaga Y."/>
            <person name="Zwiers L.-H."/>
            <person name="Turgeon B."/>
            <person name="Goodwin S."/>
            <person name="Spatafora J."/>
            <person name="Crous P."/>
            <person name="Grigoriev I."/>
        </authorList>
    </citation>
    <scope>NUCLEOTIDE SEQUENCE</scope>
    <source>
        <strain evidence="10">ATCC 74209</strain>
    </source>
</reference>
<dbReference type="GO" id="GO:0016705">
    <property type="term" value="F:oxidoreductase activity, acting on paired donors, with incorporation or reduction of molecular oxygen"/>
    <property type="evidence" value="ECO:0007669"/>
    <property type="project" value="InterPro"/>
</dbReference>
<dbReference type="OrthoDB" id="1470350at2759"/>
<evidence type="ECO:0000256" key="4">
    <source>
        <dbReference type="ARBA" id="ARBA00022723"/>
    </source>
</evidence>
<evidence type="ECO:0000256" key="5">
    <source>
        <dbReference type="ARBA" id="ARBA00023002"/>
    </source>
</evidence>
<comment type="caution">
    <text evidence="10">The sequence shown here is derived from an EMBL/GenBank/DDBJ whole genome shotgun (WGS) entry which is preliminary data.</text>
</comment>
<dbReference type="PANTHER" id="PTHR24305:SF29">
    <property type="entry name" value="BENZOATE-PARA-HYDROXYLASE"/>
    <property type="match status" value="1"/>
</dbReference>
<keyword evidence="5 9" id="KW-0560">Oxidoreductase</keyword>
<dbReference type="InterPro" id="IPR001128">
    <property type="entry name" value="Cyt_P450"/>
</dbReference>
<sequence length="499" mass="56083">MGFVQAAVGAIVVYFVTKAIYNLYFHPLSRYPGPLLWRLSQLPQLVVMLQGVLPFRIKELHDKYGDVIRVGPNELSFVDSRAWKDIYPRKDFLRPPQWGARPPGVEAHNLISAPLEIHSRFRKALAPAFSEKATQEYEPTVRKYIDKLLVRLDETLKPDGDGNEEGVADIFQWLNFTTFDIIGDLSWGRAFHCLDSTKEHPFIAVLLHFKVALIATVIKHFPALDALMPYITPASALNMLHNVIKTGQQRIQERKESVAEKKDVIAYLTQYNESCVPEARMTDEEIEQNTLTIIVAGSETLTTALTGAFHYLLMENEKLGILSEEIRSTFGSEEQITGAKLAGLPYLNAVLSEALRLCPPLPDSLRRRVPKGGATIAGHTLHEGVTVATACWSQLQSASHFSEPESFAPERWLHGGPSKTFPNHDAKAFYPFSLGPHGCLGQSLAWLEMRMILALLVWRYDFSLPLGSAGEKAANGWRAQKIYWTWEKAPLLVRIRRAT</sequence>
<dbReference type="InterPro" id="IPR050121">
    <property type="entry name" value="Cytochrome_P450_monoxygenase"/>
</dbReference>
<dbReference type="AlphaFoldDB" id="A0A9P4JH75"/>
<dbReference type="Gene3D" id="1.10.630.10">
    <property type="entry name" value="Cytochrome P450"/>
    <property type="match status" value="1"/>
</dbReference>
<evidence type="ECO:0000256" key="7">
    <source>
        <dbReference type="ARBA" id="ARBA00023033"/>
    </source>
</evidence>
<keyword evidence="7 9" id="KW-0503">Monooxygenase</keyword>
<dbReference type="InterPro" id="IPR036396">
    <property type="entry name" value="Cyt_P450_sf"/>
</dbReference>
<evidence type="ECO:0000256" key="8">
    <source>
        <dbReference type="PIRSR" id="PIRSR602401-1"/>
    </source>
</evidence>
<keyword evidence="6 8" id="KW-0408">Iron</keyword>
<dbReference type="PRINTS" id="PR00385">
    <property type="entry name" value="P450"/>
</dbReference>
<dbReference type="GO" id="GO:0005506">
    <property type="term" value="F:iron ion binding"/>
    <property type="evidence" value="ECO:0007669"/>
    <property type="project" value="InterPro"/>
</dbReference>
<evidence type="ECO:0000313" key="11">
    <source>
        <dbReference type="Proteomes" id="UP000799536"/>
    </source>
</evidence>
<accession>A0A9P4JH75</accession>
<feature type="binding site" description="axial binding residue" evidence="8">
    <location>
        <position position="439"/>
    </location>
    <ligand>
        <name>heme</name>
        <dbReference type="ChEBI" id="CHEBI:30413"/>
    </ligand>
    <ligandPart>
        <name>Fe</name>
        <dbReference type="ChEBI" id="CHEBI:18248"/>
    </ligandPart>
</feature>
<dbReference type="GO" id="GO:0020037">
    <property type="term" value="F:heme binding"/>
    <property type="evidence" value="ECO:0007669"/>
    <property type="project" value="InterPro"/>
</dbReference>
<comment type="similarity">
    <text evidence="2 9">Belongs to the cytochrome P450 family.</text>
</comment>
<protein>
    <submittedName>
        <fullName evidence="10">Cytochrome P450 ClCP1</fullName>
    </submittedName>
</protein>
<proteinExistence type="inferred from homology"/>
<dbReference type="Pfam" id="PF00067">
    <property type="entry name" value="p450"/>
    <property type="match status" value="1"/>
</dbReference>
<name>A0A9P4JH75_9PLEO</name>
<keyword evidence="3 8" id="KW-0349">Heme</keyword>
<dbReference type="InterPro" id="IPR002401">
    <property type="entry name" value="Cyt_P450_E_grp-I"/>
</dbReference>
<dbReference type="Proteomes" id="UP000799536">
    <property type="component" value="Unassembled WGS sequence"/>
</dbReference>
<gene>
    <name evidence="10" type="ORF">GQ43DRAFT_474750</name>
</gene>
<evidence type="ECO:0000256" key="9">
    <source>
        <dbReference type="RuleBase" id="RU000461"/>
    </source>
</evidence>